<dbReference type="Proteomes" id="UP000182015">
    <property type="component" value="Unassembled WGS sequence"/>
</dbReference>
<dbReference type="STRING" id="1856638.A9Q68_08645"/>
<dbReference type="AlphaFoldDB" id="A0A1L8MKJ2"/>
<reference evidence="2" key="1">
    <citation type="submission" date="2016-06" db="EMBL/GenBank/DDBJ databases">
        <authorList>
            <person name="de Vries S.P.W."/>
            <person name="Hadjirin N.F."/>
            <person name="Lay E.M."/>
            <person name="Zadoks R.N."/>
            <person name="Peacock S.J."/>
            <person name="Parkhill J."/>
            <person name="Grant A.J."/>
            <person name="Mcdougall S."/>
            <person name="Holmes M.A."/>
        </authorList>
    </citation>
    <scope>NUCLEOTIDE SEQUENCE [LARGE SCALE GENOMIC DNA]</scope>
    <source>
        <strain evidence="2">NZ1587</strain>
    </source>
</reference>
<protein>
    <recommendedName>
        <fullName evidence="3">BppU N-terminal domain-containing protein</fullName>
    </recommendedName>
</protein>
<gene>
    <name evidence="1" type="ORF">A9Q68_08645</name>
</gene>
<comment type="caution">
    <text evidence="1">The sequence shown here is derived from an EMBL/GenBank/DDBJ whole genome shotgun (WGS) entry which is preliminary data.</text>
</comment>
<evidence type="ECO:0000313" key="2">
    <source>
        <dbReference type="Proteomes" id="UP000182015"/>
    </source>
</evidence>
<proteinExistence type="predicted"/>
<dbReference type="EMBL" id="LZDD01000003">
    <property type="protein sequence ID" value="OJF71256.1"/>
    <property type="molecule type" value="Genomic_DNA"/>
</dbReference>
<sequence>MFFENTLGLKQELGGTKIKQGDTGSILSFTLIDANGDQISDLNSKTATVALCDDNNIVYTKTTTVEDSIVKFNIDKAVQVGIYYLEIKIDNYIFPSDRNILISIEEGAVAYDLKDLVPNYDINMTLDSILQELNLKDASIIDLQTKMSSIYNNALSDHAEILNARGGQSSLDSRLDGLDAKDTDLQSQVNTNKTNISSIDSRLSTVVASSGSGKDSEVVDARTDEQGNVFNSLGDAVRNKVSMKPGKNLINPAKAKVGYYVYKGDGVEQADATYQYNKIFSTENTTYYLVPVSNIHIAFFNASGTFISGLVDPSSFVTPAGTKYFTVSYKTSVLGQVMLSKSPITSYEQFESGINGGEILKGTISGDKLLPELKIKVENAVSYVEGVNLINKDIAEVGFYRAYNTGNKVGQALFQINYITVVAGGNYYLNFASNVHIAFFNASGTYISGLIADTKTNPIVVPTNAVQMSVSYAISQKDAIVLAKTLVQEYVSHELGIDGTKINSKTIQYSSLSDELLESIKATKIIKVGPGQTYTSLLKAISENTATKNTYQLVNYVVDMKQEYLDHYGADFFTNYVDYSGNDFNKRGYNLKIGDNLIADPKSKIVWNYDASNVNVNTWFSPLNLTINNKVDGLDIDVVTDYSCRYLVHDDFAWDNNGKNHVSRCHFKGRSYFFQIVGAGMSTNSEYLYEDCKFEDSGNPVDPSNTKEQLAYTIHNNSKAGAKNNVKLKDCWTSQNLSIRATHYGQSTEISDFTVTNCKTKSVYTKAHTVDGTSPNVNVQLFDWNNPLWTE</sequence>
<evidence type="ECO:0008006" key="3">
    <source>
        <dbReference type="Google" id="ProtNLM"/>
    </source>
</evidence>
<organism evidence="1 2">
    <name type="scientific">Streptococcus bovimastitidis</name>
    <dbReference type="NCBI Taxonomy" id="1856638"/>
    <lineage>
        <taxon>Bacteria</taxon>
        <taxon>Bacillati</taxon>
        <taxon>Bacillota</taxon>
        <taxon>Bacilli</taxon>
        <taxon>Lactobacillales</taxon>
        <taxon>Streptococcaceae</taxon>
        <taxon>Streptococcus</taxon>
    </lineage>
</organism>
<evidence type="ECO:0000313" key="1">
    <source>
        <dbReference type="EMBL" id="OJF71256.1"/>
    </source>
</evidence>
<keyword evidence="2" id="KW-1185">Reference proteome</keyword>
<name>A0A1L8MKJ2_9STRE</name>
<accession>A0A1L8MKJ2</accession>
<dbReference type="OrthoDB" id="1690763at2"/>
<dbReference type="RefSeq" id="WP_071794319.1">
    <property type="nucleotide sequence ID" value="NZ_LZDD01000003.1"/>
</dbReference>